<accession>A0ABW2R3Z8</accession>
<dbReference type="NCBIfam" id="TIGR02523">
    <property type="entry name" value="type_IV_pilV"/>
    <property type="match status" value="1"/>
</dbReference>
<keyword evidence="3" id="KW-1185">Reference proteome</keyword>
<proteinExistence type="predicted"/>
<dbReference type="EMBL" id="JBHTBX010000001">
    <property type="protein sequence ID" value="MFC7433179.1"/>
    <property type="molecule type" value="Genomic_DNA"/>
</dbReference>
<organism evidence="2 3">
    <name type="scientific">Hydrogenophaga bisanensis</name>
    <dbReference type="NCBI Taxonomy" id="439611"/>
    <lineage>
        <taxon>Bacteria</taxon>
        <taxon>Pseudomonadati</taxon>
        <taxon>Pseudomonadota</taxon>
        <taxon>Betaproteobacteria</taxon>
        <taxon>Burkholderiales</taxon>
        <taxon>Comamonadaceae</taxon>
        <taxon>Hydrogenophaga</taxon>
    </lineage>
</organism>
<sequence>MFISVSLGYPPVVAWLPRQMPAHDLTDMKPVGNRIFTSRRRAGHSCRGQRGATLVEILVAVVLLSFGLVGLAGLQYNGSKFNHGAYLRSQGTALAYDQLDRMRSNLAACPTPDLPGPCGYATTFANAYDGALGAAAVACQVALPAQANAVANAVAETNQWKSCIENVLPAGQGQVSRVAAGTAYVDQCGVNHAGSPFSTFVIEVNWAEARLATGGVNQRDCVVVRAEVNPQ</sequence>
<evidence type="ECO:0000313" key="2">
    <source>
        <dbReference type="EMBL" id="MFC7433179.1"/>
    </source>
</evidence>
<dbReference type="InterPro" id="IPR013362">
    <property type="entry name" value="Pilus_4_PilV"/>
</dbReference>
<dbReference type="Pfam" id="PF07963">
    <property type="entry name" value="N_methyl"/>
    <property type="match status" value="1"/>
</dbReference>
<evidence type="ECO:0000256" key="1">
    <source>
        <dbReference type="SAM" id="Phobius"/>
    </source>
</evidence>
<evidence type="ECO:0000313" key="3">
    <source>
        <dbReference type="Proteomes" id="UP001596495"/>
    </source>
</evidence>
<protein>
    <submittedName>
        <fullName evidence="2">Type IV pilus modification protein PilV</fullName>
    </submittedName>
</protein>
<gene>
    <name evidence="2" type="primary">pilV</name>
    <name evidence="2" type="ORF">ACFQNJ_01495</name>
</gene>
<keyword evidence="1" id="KW-0472">Membrane</keyword>
<reference evidence="3" key="1">
    <citation type="journal article" date="2019" name="Int. J. Syst. Evol. Microbiol.">
        <title>The Global Catalogue of Microorganisms (GCM) 10K type strain sequencing project: providing services to taxonomists for standard genome sequencing and annotation.</title>
        <authorList>
            <consortium name="The Broad Institute Genomics Platform"/>
            <consortium name="The Broad Institute Genome Sequencing Center for Infectious Disease"/>
            <person name="Wu L."/>
            <person name="Ma J."/>
        </authorList>
    </citation>
    <scope>NUCLEOTIDE SEQUENCE [LARGE SCALE GENOMIC DNA]</scope>
    <source>
        <strain evidence="3">CCUG 54518</strain>
    </source>
</reference>
<name>A0ABW2R3Z8_9BURK</name>
<comment type="caution">
    <text evidence="2">The sequence shown here is derived from an EMBL/GenBank/DDBJ whole genome shotgun (WGS) entry which is preliminary data.</text>
</comment>
<keyword evidence="1" id="KW-0812">Transmembrane</keyword>
<dbReference type="RefSeq" id="WP_382253275.1">
    <property type="nucleotide sequence ID" value="NZ_JBHTBX010000001.1"/>
</dbReference>
<keyword evidence="1" id="KW-1133">Transmembrane helix</keyword>
<dbReference type="Proteomes" id="UP001596495">
    <property type="component" value="Unassembled WGS sequence"/>
</dbReference>
<dbReference type="InterPro" id="IPR012902">
    <property type="entry name" value="N_methyl_site"/>
</dbReference>
<feature type="transmembrane region" description="Helical" evidence="1">
    <location>
        <begin position="54"/>
        <end position="74"/>
    </location>
</feature>